<reference evidence="3" key="1">
    <citation type="submission" date="2016-10" db="EMBL/GenBank/DDBJ databases">
        <authorList>
            <person name="Jeantristanb JTB J.-T."/>
            <person name="Ricardo R."/>
        </authorList>
    </citation>
    <scope>NUCLEOTIDE SEQUENCE [LARGE SCALE GENOMIC DNA]</scope>
</reference>
<keyword evidence="3" id="KW-1185">Reference proteome</keyword>
<name>A0A2X0M8M1_9BASI</name>
<dbReference type="EMBL" id="FMWP01000016">
    <property type="protein sequence ID" value="SCZ91727.1"/>
    <property type="molecule type" value="Genomic_DNA"/>
</dbReference>
<evidence type="ECO:0000256" key="1">
    <source>
        <dbReference type="SAM" id="SignalP"/>
    </source>
</evidence>
<evidence type="ECO:0000313" key="2">
    <source>
        <dbReference type="EMBL" id="SCZ91727.1"/>
    </source>
</evidence>
<keyword evidence="1" id="KW-0732">Signal</keyword>
<sequence>MRLHYFAIILLHCAWFGHVTLATPVAFQKNIPKHRLQLCKPTRKLWTSDLQVRTLDKNQVFRRTVEACDELSFSTHMSYVSVSSKTQTL</sequence>
<proteinExistence type="predicted"/>
<accession>A0A2X0M8M1</accession>
<dbReference type="AlphaFoldDB" id="A0A2X0M8M1"/>
<feature type="signal peptide" evidence="1">
    <location>
        <begin position="1"/>
        <end position="22"/>
    </location>
</feature>
<protein>
    <submittedName>
        <fullName evidence="2">BZ3500_MvSof-1268-A1-R1_Chr5-1g07634 protein</fullName>
    </submittedName>
</protein>
<organism evidence="2 3">
    <name type="scientific">Microbotryum saponariae</name>
    <dbReference type="NCBI Taxonomy" id="289078"/>
    <lineage>
        <taxon>Eukaryota</taxon>
        <taxon>Fungi</taxon>
        <taxon>Dikarya</taxon>
        <taxon>Basidiomycota</taxon>
        <taxon>Pucciniomycotina</taxon>
        <taxon>Microbotryomycetes</taxon>
        <taxon>Microbotryales</taxon>
        <taxon>Microbotryaceae</taxon>
        <taxon>Microbotryum</taxon>
    </lineage>
</organism>
<dbReference type="Proteomes" id="UP000249723">
    <property type="component" value="Unassembled WGS sequence"/>
</dbReference>
<evidence type="ECO:0000313" key="3">
    <source>
        <dbReference type="Proteomes" id="UP000249723"/>
    </source>
</evidence>
<gene>
    <name evidence="2" type="ORF">BZ3500_MVSOF-1268-A1-R1_CHR5-1G07634</name>
</gene>
<feature type="chain" id="PRO_5030060317" evidence="1">
    <location>
        <begin position="23"/>
        <end position="89"/>
    </location>
</feature>